<dbReference type="InterPro" id="IPR001077">
    <property type="entry name" value="COMT_C"/>
</dbReference>
<evidence type="ECO:0000256" key="2">
    <source>
        <dbReference type="ARBA" id="ARBA00022679"/>
    </source>
</evidence>
<dbReference type="InterPro" id="IPR029063">
    <property type="entry name" value="SAM-dependent_MTases_sf"/>
</dbReference>
<evidence type="ECO:0000259" key="6">
    <source>
        <dbReference type="Pfam" id="PF08100"/>
    </source>
</evidence>
<keyword evidence="8" id="KW-1185">Reference proteome</keyword>
<dbReference type="SUPFAM" id="SSF46785">
    <property type="entry name" value="Winged helix' DNA-binding domain"/>
    <property type="match status" value="1"/>
</dbReference>
<dbReference type="AlphaFoldDB" id="D9WHF4"/>
<keyword evidence="1 7" id="KW-0489">Methyltransferase</keyword>
<dbReference type="SUPFAM" id="SSF53335">
    <property type="entry name" value="S-adenosyl-L-methionine-dependent methyltransferases"/>
    <property type="match status" value="1"/>
</dbReference>
<evidence type="ECO:0000313" key="8">
    <source>
        <dbReference type="Proteomes" id="UP000003963"/>
    </source>
</evidence>
<dbReference type="STRING" id="457427.SSOG_08794"/>
<evidence type="ECO:0000256" key="3">
    <source>
        <dbReference type="ARBA" id="ARBA00022691"/>
    </source>
</evidence>
<feature type="domain" description="O-methyltransferase dimerisation" evidence="6">
    <location>
        <begin position="27"/>
        <end position="99"/>
    </location>
</feature>
<protein>
    <submittedName>
        <fullName evidence="7">Tetracenomycin polyketide synthesis 8-O-methyltransferase</fullName>
    </submittedName>
</protein>
<dbReference type="GO" id="GO:0046983">
    <property type="term" value="F:protein dimerization activity"/>
    <property type="evidence" value="ECO:0007669"/>
    <property type="project" value="InterPro"/>
</dbReference>
<organism evidence="7 8">
    <name type="scientific">Streptomyces himastatinicus ATCC 53653</name>
    <dbReference type="NCBI Taxonomy" id="457427"/>
    <lineage>
        <taxon>Bacteria</taxon>
        <taxon>Bacillati</taxon>
        <taxon>Actinomycetota</taxon>
        <taxon>Actinomycetes</taxon>
        <taxon>Kitasatosporales</taxon>
        <taxon>Streptomycetaceae</taxon>
        <taxon>Streptomyces</taxon>
        <taxon>Streptomyces violaceusniger group</taxon>
    </lineage>
</organism>
<gene>
    <name evidence="7" type="ORF">SSOG_08794</name>
</gene>
<dbReference type="Proteomes" id="UP000003963">
    <property type="component" value="Unassembled WGS sequence"/>
</dbReference>
<dbReference type="PANTHER" id="PTHR11746">
    <property type="entry name" value="O-METHYLTRANSFERASE"/>
    <property type="match status" value="1"/>
</dbReference>
<reference evidence="7 8" key="1">
    <citation type="submission" date="2009-02" db="EMBL/GenBank/DDBJ databases">
        <title>Annotation of Streptomyces hygroscopicus strain ATCC 53653.</title>
        <authorList>
            <consortium name="The Broad Institute Genome Sequencing Platform"/>
            <consortium name="Broad Institute Microbial Sequencing Center"/>
            <person name="Fischbach M."/>
            <person name="Godfrey P."/>
            <person name="Ward D."/>
            <person name="Young S."/>
            <person name="Zeng Q."/>
            <person name="Koehrsen M."/>
            <person name="Alvarado L."/>
            <person name="Berlin A.M."/>
            <person name="Bochicchio J."/>
            <person name="Borenstein D."/>
            <person name="Chapman S.B."/>
            <person name="Chen Z."/>
            <person name="Engels R."/>
            <person name="Freedman E."/>
            <person name="Gellesch M."/>
            <person name="Goldberg J."/>
            <person name="Griggs A."/>
            <person name="Gujja S."/>
            <person name="Heilman E.R."/>
            <person name="Heiman D.I."/>
            <person name="Hepburn T.A."/>
            <person name="Howarth C."/>
            <person name="Jen D."/>
            <person name="Larson L."/>
            <person name="Lewis B."/>
            <person name="Mehta T."/>
            <person name="Park D."/>
            <person name="Pearson M."/>
            <person name="Richards J."/>
            <person name="Roberts A."/>
            <person name="Saif S."/>
            <person name="Shea T.D."/>
            <person name="Shenoy N."/>
            <person name="Sisk P."/>
            <person name="Stolte C."/>
            <person name="Sykes S.N."/>
            <person name="Thomson T."/>
            <person name="Walk T."/>
            <person name="White J."/>
            <person name="Yandava C."/>
            <person name="Straight P."/>
            <person name="Clardy J."/>
            <person name="Hung D."/>
            <person name="Kolter R."/>
            <person name="Mekalanos J."/>
            <person name="Walker S."/>
            <person name="Walsh C.T."/>
            <person name="Wieland-Brown L.C."/>
            <person name="Haas B."/>
            <person name="Nusbaum C."/>
            <person name="Birren B."/>
        </authorList>
    </citation>
    <scope>NUCLEOTIDE SEQUENCE [LARGE SCALE GENOMIC DNA]</scope>
    <source>
        <strain evidence="7 8">ATCC 53653</strain>
    </source>
</reference>
<evidence type="ECO:0000313" key="7">
    <source>
        <dbReference type="EMBL" id="EFL29080.1"/>
    </source>
</evidence>
<dbReference type="PIRSF" id="PIRSF005739">
    <property type="entry name" value="O-mtase"/>
    <property type="match status" value="1"/>
</dbReference>
<dbReference type="InterPro" id="IPR016461">
    <property type="entry name" value="COMT-like"/>
</dbReference>
<dbReference type="InterPro" id="IPR036390">
    <property type="entry name" value="WH_DNA-bd_sf"/>
</dbReference>
<evidence type="ECO:0000256" key="4">
    <source>
        <dbReference type="PIRSR" id="PIRSR005739-1"/>
    </source>
</evidence>
<evidence type="ECO:0000259" key="5">
    <source>
        <dbReference type="Pfam" id="PF00891"/>
    </source>
</evidence>
<keyword evidence="2 7" id="KW-0808">Transferase</keyword>
<name>D9WHF4_9ACTN</name>
<dbReference type="Gene3D" id="3.40.50.150">
    <property type="entry name" value="Vaccinia Virus protein VP39"/>
    <property type="match status" value="1"/>
</dbReference>
<feature type="active site" description="Proton acceptor" evidence="4">
    <location>
        <position position="257"/>
    </location>
</feature>
<dbReference type="CDD" id="cd02440">
    <property type="entry name" value="AdoMet_MTases"/>
    <property type="match status" value="1"/>
</dbReference>
<sequence length="354" mass="38396">MHAHSGRTARNFMSHEISPEPILQVGLGYMASKTLLTAVELDVFTRLAQGPCERGDLAGALGLHSRGAADFLDALVALGFLERRGTEYRNSPSADAFLDREKDTYVGGVLEMANSRLYPFWGSLTEALRTGKPQNEQKHGGDVYDAIYHDQAGLERFLNGMTGLSMGMARAIAEKFPWVDYRTVLDVGGALGCVPVAVAQRHLHISGGVFELPRVRPVFDKYVTSFGLTDRIAFHGGDFFADDLPTADVIVLGQILHGWGLDEKRLLLKKAYDALPDGGAVLVYDAIIDDERRHNTFGLLASLNMLIESAAGFEYTAADGRSWMAEAGFGSTWVEPLMGGYSLLVGIKGRPGAG</sequence>
<dbReference type="GO" id="GO:0032259">
    <property type="term" value="P:methylation"/>
    <property type="evidence" value="ECO:0007669"/>
    <property type="project" value="UniProtKB-KW"/>
</dbReference>
<dbReference type="EMBL" id="GG657754">
    <property type="protein sequence ID" value="EFL29080.1"/>
    <property type="molecule type" value="Genomic_DNA"/>
</dbReference>
<dbReference type="Gene3D" id="1.10.10.10">
    <property type="entry name" value="Winged helix-like DNA-binding domain superfamily/Winged helix DNA-binding domain"/>
    <property type="match status" value="1"/>
</dbReference>
<proteinExistence type="predicted"/>
<accession>D9WHF4</accession>
<evidence type="ECO:0000256" key="1">
    <source>
        <dbReference type="ARBA" id="ARBA00022603"/>
    </source>
</evidence>
<dbReference type="HOGENOM" id="CLU_005533_4_0_11"/>
<dbReference type="InterPro" id="IPR012967">
    <property type="entry name" value="COMT_dimerisation"/>
</dbReference>
<dbReference type="InterPro" id="IPR036388">
    <property type="entry name" value="WH-like_DNA-bd_sf"/>
</dbReference>
<dbReference type="PROSITE" id="PS51683">
    <property type="entry name" value="SAM_OMT_II"/>
    <property type="match status" value="1"/>
</dbReference>
<feature type="domain" description="O-methyltransferase C-terminal" evidence="5">
    <location>
        <begin position="121"/>
        <end position="329"/>
    </location>
</feature>
<dbReference type="Pfam" id="PF08100">
    <property type="entry name" value="Dimerisation"/>
    <property type="match status" value="1"/>
</dbReference>
<dbReference type="Pfam" id="PF00891">
    <property type="entry name" value="Methyltransf_2"/>
    <property type="match status" value="1"/>
</dbReference>
<keyword evidence="3" id="KW-0949">S-adenosyl-L-methionine</keyword>
<dbReference type="GO" id="GO:0008171">
    <property type="term" value="F:O-methyltransferase activity"/>
    <property type="evidence" value="ECO:0007669"/>
    <property type="project" value="InterPro"/>
</dbReference>